<keyword evidence="5" id="KW-0067">ATP-binding</keyword>
<accession>A0A8H6WDQ3</accession>
<dbReference type="FunFam" id="3.30.420.40:FF:000148">
    <property type="entry name" value="Actin, alpha skeletal muscle"/>
    <property type="match status" value="1"/>
</dbReference>
<dbReference type="Proteomes" id="UP000636479">
    <property type="component" value="Unassembled WGS sequence"/>
</dbReference>
<dbReference type="Gene3D" id="3.90.640.10">
    <property type="entry name" value="Actin, Chain A, domain 4"/>
    <property type="match status" value="1"/>
</dbReference>
<dbReference type="FunFam" id="3.30.420.40:FF:000058">
    <property type="entry name" value="Putative actin-related protein 5"/>
    <property type="match status" value="1"/>
</dbReference>
<dbReference type="SUPFAM" id="SSF53067">
    <property type="entry name" value="Actin-like ATPase domain"/>
    <property type="match status" value="2"/>
</dbReference>
<dbReference type="PANTHER" id="PTHR11937">
    <property type="entry name" value="ACTIN"/>
    <property type="match status" value="1"/>
</dbReference>
<comment type="catalytic activity">
    <reaction evidence="8">
        <text>ATP + H2O = ADP + phosphate + H(+)</text>
        <dbReference type="Rhea" id="RHEA:13065"/>
        <dbReference type="ChEBI" id="CHEBI:15377"/>
        <dbReference type="ChEBI" id="CHEBI:15378"/>
        <dbReference type="ChEBI" id="CHEBI:30616"/>
        <dbReference type="ChEBI" id="CHEBI:43474"/>
        <dbReference type="ChEBI" id="CHEBI:456216"/>
    </reaction>
</comment>
<evidence type="ECO:0000256" key="1">
    <source>
        <dbReference type="ARBA" id="ARBA00004245"/>
    </source>
</evidence>
<dbReference type="GO" id="GO:0005524">
    <property type="term" value="F:ATP binding"/>
    <property type="evidence" value="ECO:0007669"/>
    <property type="project" value="UniProtKB-KW"/>
</dbReference>
<keyword evidence="4" id="KW-0378">Hydrolase</keyword>
<name>A0A8H6WDQ3_9AGAR</name>
<evidence type="ECO:0000256" key="4">
    <source>
        <dbReference type="ARBA" id="ARBA00022801"/>
    </source>
</evidence>
<keyword evidence="2" id="KW-0963">Cytoplasm</keyword>
<dbReference type="GO" id="GO:0016787">
    <property type="term" value="F:hydrolase activity"/>
    <property type="evidence" value="ECO:0007669"/>
    <property type="project" value="UniProtKB-KW"/>
</dbReference>
<keyword evidence="13" id="KW-1185">Reference proteome</keyword>
<evidence type="ECO:0000256" key="11">
    <source>
        <dbReference type="ARBA" id="ARBA00083222"/>
    </source>
</evidence>
<dbReference type="PRINTS" id="PR00190">
    <property type="entry name" value="ACTIN"/>
</dbReference>
<evidence type="ECO:0000313" key="12">
    <source>
        <dbReference type="EMBL" id="KAF7312736.1"/>
    </source>
</evidence>
<gene>
    <name evidence="12" type="ORF">MIND_00288600</name>
</gene>
<evidence type="ECO:0000256" key="7">
    <source>
        <dbReference type="ARBA" id="ARBA00038483"/>
    </source>
</evidence>
<reference evidence="12" key="1">
    <citation type="submission" date="2020-05" db="EMBL/GenBank/DDBJ databases">
        <title>Mycena genomes resolve the evolution of fungal bioluminescence.</title>
        <authorList>
            <person name="Tsai I.J."/>
        </authorList>
    </citation>
    <scope>NUCLEOTIDE SEQUENCE</scope>
    <source>
        <strain evidence="12">171206Taipei</strain>
    </source>
</reference>
<dbReference type="AlphaFoldDB" id="A0A8H6WDQ3"/>
<keyword evidence="6" id="KW-0206">Cytoskeleton</keyword>
<evidence type="ECO:0000256" key="9">
    <source>
        <dbReference type="ARBA" id="ARBA00073387"/>
    </source>
</evidence>
<evidence type="ECO:0000256" key="3">
    <source>
        <dbReference type="ARBA" id="ARBA00022741"/>
    </source>
</evidence>
<protein>
    <recommendedName>
        <fullName evidence="9">Centractin</fullName>
    </recommendedName>
    <alternativeName>
        <fullName evidence="10">Actin-like protein</fullName>
    </alternativeName>
    <alternativeName>
        <fullName evidence="11">Actin-related protein 1</fullName>
    </alternativeName>
</protein>
<proteinExistence type="inferred from homology"/>
<evidence type="ECO:0000256" key="8">
    <source>
        <dbReference type="ARBA" id="ARBA00049360"/>
    </source>
</evidence>
<comment type="caution">
    <text evidence="12">The sequence shown here is derived from an EMBL/GenBank/DDBJ whole genome shotgun (WGS) entry which is preliminary data.</text>
</comment>
<comment type="subcellular location">
    <subcellularLocation>
        <location evidence="1">Cytoplasm</location>
        <location evidence="1">Cytoskeleton</location>
    </subcellularLocation>
</comment>
<dbReference type="SMART" id="SM00268">
    <property type="entry name" value="ACTIN"/>
    <property type="match status" value="1"/>
</dbReference>
<organism evidence="12 13">
    <name type="scientific">Mycena indigotica</name>
    <dbReference type="NCBI Taxonomy" id="2126181"/>
    <lineage>
        <taxon>Eukaryota</taxon>
        <taxon>Fungi</taxon>
        <taxon>Dikarya</taxon>
        <taxon>Basidiomycota</taxon>
        <taxon>Agaricomycotina</taxon>
        <taxon>Agaricomycetes</taxon>
        <taxon>Agaricomycetidae</taxon>
        <taxon>Agaricales</taxon>
        <taxon>Marasmiineae</taxon>
        <taxon>Mycenaceae</taxon>
        <taxon>Mycena</taxon>
    </lineage>
</organism>
<comment type="similarity">
    <text evidence="7">Belongs to the actin family. ARP1 subfamily.</text>
</comment>
<keyword evidence="3" id="KW-0547">Nucleotide-binding</keyword>
<dbReference type="GeneID" id="59342265"/>
<sequence>MTIVLDNGSAMSKAGFAGDDAPQAVFPSIVGRPRERGVMIEFGNKDSYIGDYAQAKRGVLSLCWPIERGEVTIWDDMEKIWRHTFSVELRVSPEEFPVLLADAPLNSKSSREKMATSMFETFSVPAFFVKTHAALSLYASGRTTGVVMDSGDGVSHVVPIYEGFSLPHAVQRLDVGGRNVTSALVKGLGERGHKIVTPAEHEIVHDMKARFCYVAHDFDDELRNWPESSKSGLEISYELPDGQVLTRGNERFRAPEALFRPSLLGLESAGIQTKIHDSLMRCDPDIRGDLYDNIVLSGGNTMFPGMESRLQKEIAALAPPGMKVRVVAPPDRKYSVWIGGSIFASLSTFQDIWVSKQEYDETGPGIVHRKCF</sequence>
<dbReference type="GO" id="GO:0005869">
    <property type="term" value="C:dynactin complex"/>
    <property type="evidence" value="ECO:0007669"/>
    <property type="project" value="UniProtKB-ARBA"/>
</dbReference>
<dbReference type="InterPro" id="IPR043129">
    <property type="entry name" value="ATPase_NBD"/>
</dbReference>
<dbReference type="FunFam" id="3.90.640.10:FF:000007">
    <property type="entry name" value="Actin like 7B"/>
    <property type="match status" value="1"/>
</dbReference>
<dbReference type="InterPro" id="IPR004001">
    <property type="entry name" value="Actin_CS"/>
</dbReference>
<dbReference type="Pfam" id="PF00022">
    <property type="entry name" value="Actin"/>
    <property type="match status" value="1"/>
</dbReference>
<evidence type="ECO:0000256" key="5">
    <source>
        <dbReference type="ARBA" id="ARBA00022840"/>
    </source>
</evidence>
<dbReference type="PROSITE" id="PS00432">
    <property type="entry name" value="ACTINS_2"/>
    <property type="match status" value="1"/>
</dbReference>
<evidence type="ECO:0000313" key="13">
    <source>
        <dbReference type="Proteomes" id="UP000636479"/>
    </source>
</evidence>
<evidence type="ECO:0000256" key="2">
    <source>
        <dbReference type="ARBA" id="ARBA00022490"/>
    </source>
</evidence>
<dbReference type="InterPro" id="IPR004000">
    <property type="entry name" value="Actin"/>
</dbReference>
<dbReference type="OrthoDB" id="5132116at2759"/>
<evidence type="ECO:0000256" key="6">
    <source>
        <dbReference type="ARBA" id="ARBA00023212"/>
    </source>
</evidence>
<dbReference type="RefSeq" id="XP_037224844.1">
    <property type="nucleotide sequence ID" value="XM_037359749.1"/>
</dbReference>
<dbReference type="EMBL" id="JACAZF010000002">
    <property type="protein sequence ID" value="KAF7312736.1"/>
    <property type="molecule type" value="Genomic_DNA"/>
</dbReference>
<dbReference type="Gene3D" id="3.30.420.40">
    <property type="match status" value="2"/>
</dbReference>
<evidence type="ECO:0000256" key="10">
    <source>
        <dbReference type="ARBA" id="ARBA00076361"/>
    </source>
</evidence>
<dbReference type="FunFam" id="3.30.420.40:FF:000218">
    <property type="entry name" value="actin, alpha sarcomeric/skeletal-like"/>
    <property type="match status" value="1"/>
</dbReference>